<dbReference type="AlphaFoldDB" id="A0A9D1F1F4"/>
<comment type="caution">
    <text evidence="1">The sequence shown here is derived from an EMBL/GenBank/DDBJ whole genome shotgun (WGS) entry which is preliminary data.</text>
</comment>
<accession>A0A9D1F1F4</accession>
<sequence length="82" mass="9316">MRKAYFYWGLQELPEVETLEEIEEDGLYAVAGWKTPVSVQTATDFGEEQISAQYPKTRFFYGADGVRRCAMGTGSFEKFTVS</sequence>
<gene>
    <name evidence="1" type="ORF">IAC10_12605</name>
</gene>
<protein>
    <submittedName>
        <fullName evidence="1">Uncharacterized protein</fullName>
    </submittedName>
</protein>
<dbReference type="EMBL" id="DVIU01000258">
    <property type="protein sequence ID" value="HIS37440.1"/>
    <property type="molecule type" value="Genomic_DNA"/>
</dbReference>
<proteinExistence type="predicted"/>
<dbReference type="Proteomes" id="UP000823928">
    <property type="component" value="Unassembled WGS sequence"/>
</dbReference>
<name>A0A9D1F1F4_9BACT</name>
<reference evidence="1" key="2">
    <citation type="journal article" date="2021" name="PeerJ">
        <title>Extensive microbial diversity within the chicken gut microbiome revealed by metagenomics and culture.</title>
        <authorList>
            <person name="Gilroy R."/>
            <person name="Ravi A."/>
            <person name="Getino M."/>
            <person name="Pursley I."/>
            <person name="Horton D.L."/>
            <person name="Alikhan N.F."/>
            <person name="Baker D."/>
            <person name="Gharbi K."/>
            <person name="Hall N."/>
            <person name="Watson M."/>
            <person name="Adriaenssens E.M."/>
            <person name="Foster-Nyarko E."/>
            <person name="Jarju S."/>
            <person name="Secka A."/>
            <person name="Antonio M."/>
            <person name="Oren A."/>
            <person name="Chaudhuri R.R."/>
            <person name="La Ragione R."/>
            <person name="Hildebrand F."/>
            <person name="Pallen M.J."/>
        </authorList>
    </citation>
    <scope>NUCLEOTIDE SEQUENCE</scope>
    <source>
        <strain evidence="1">6276</strain>
    </source>
</reference>
<evidence type="ECO:0000313" key="1">
    <source>
        <dbReference type="EMBL" id="HIS37440.1"/>
    </source>
</evidence>
<organism evidence="1 2">
    <name type="scientific">Candidatus Scatousia excrementigallinarum</name>
    <dbReference type="NCBI Taxonomy" id="2840935"/>
    <lineage>
        <taxon>Bacteria</taxon>
        <taxon>Candidatus Scatousia</taxon>
    </lineage>
</organism>
<evidence type="ECO:0000313" key="2">
    <source>
        <dbReference type="Proteomes" id="UP000823928"/>
    </source>
</evidence>
<reference evidence="1" key="1">
    <citation type="submission" date="2020-10" db="EMBL/GenBank/DDBJ databases">
        <authorList>
            <person name="Gilroy R."/>
        </authorList>
    </citation>
    <scope>NUCLEOTIDE SEQUENCE</scope>
    <source>
        <strain evidence="1">6276</strain>
    </source>
</reference>